<dbReference type="AlphaFoldDB" id="A0A9Q5F3E9"/>
<dbReference type="Pfam" id="PF12079">
    <property type="entry name" value="DUF3558"/>
    <property type="match status" value="1"/>
</dbReference>
<dbReference type="Proteomes" id="UP000808906">
    <property type="component" value="Unassembled WGS sequence"/>
</dbReference>
<evidence type="ECO:0000313" key="4">
    <source>
        <dbReference type="Proteomes" id="UP000603463"/>
    </source>
</evidence>
<evidence type="ECO:0000313" key="2">
    <source>
        <dbReference type="EMBL" id="NKT81638.1"/>
    </source>
</evidence>
<dbReference type="InterPro" id="IPR024520">
    <property type="entry name" value="DUF3558"/>
</dbReference>
<dbReference type="EMBL" id="WUXR01000008">
    <property type="protein sequence ID" value="MBM4567249.1"/>
    <property type="molecule type" value="Genomic_DNA"/>
</dbReference>
<accession>A0A9Q5F3E9</accession>
<evidence type="ECO:0000313" key="3">
    <source>
        <dbReference type="EMBL" id="NKW40075.1"/>
    </source>
</evidence>
<organism evidence="2 4">
    <name type="scientific">Rhodococcus hoagii</name>
    <name type="common">Corynebacterium equii</name>
    <dbReference type="NCBI Taxonomy" id="43767"/>
    <lineage>
        <taxon>Bacteria</taxon>
        <taxon>Bacillati</taxon>
        <taxon>Actinomycetota</taxon>
        <taxon>Actinomycetes</taxon>
        <taxon>Mycobacteriales</taxon>
        <taxon>Nocardiaceae</taxon>
        <taxon>Prescottella</taxon>
    </lineage>
</organism>
<protein>
    <submittedName>
        <fullName evidence="2">DUF3558 domain-containing protein</fullName>
    </submittedName>
</protein>
<dbReference type="EMBL" id="WVDC01000001">
    <property type="protein sequence ID" value="NKW40075.1"/>
    <property type="molecule type" value="Genomic_DNA"/>
</dbReference>
<dbReference type="EMBL" id="WVBC01000034">
    <property type="protein sequence ID" value="NKT81638.1"/>
    <property type="molecule type" value="Genomic_DNA"/>
</dbReference>
<evidence type="ECO:0000313" key="1">
    <source>
        <dbReference type="EMBL" id="MBM4567249.1"/>
    </source>
</evidence>
<gene>
    <name evidence="1" type="ORF">GS441_17890</name>
    <name evidence="2" type="ORF">GS882_26575</name>
    <name evidence="3" type="ORF">GS947_00210</name>
</gene>
<reference evidence="2" key="2">
    <citation type="journal article" date="2020" name="Environ. Microbiol.">
        <title>The novel and transferable erm(51) gene confers Macrolides, Lincosamides, and Streptogramins B (MLSB) resistance to clonal Rhodococcus equi in the environment.</title>
        <authorList>
            <person name="Huber L."/>
            <person name="Giguere S."/>
            <person name="Slovis N.M."/>
            <person name="Alvarez-Narvaez S."/>
            <person name="Hart K.A."/>
            <person name="Greiter M."/>
            <person name="Morris E.R.A."/>
            <person name="Cohen N.D."/>
        </authorList>
    </citation>
    <scope>NUCLEOTIDE SEQUENCE</scope>
    <source>
        <strain evidence="2">Lh_116_1</strain>
        <strain evidence="3">Lh_16_1</strain>
    </source>
</reference>
<dbReference type="RefSeq" id="WP_084960876.1">
    <property type="nucleotide sequence ID" value="NZ_CP095477.1"/>
</dbReference>
<dbReference type="Proteomes" id="UP000603463">
    <property type="component" value="Unassembled WGS sequence"/>
</dbReference>
<proteinExistence type="predicted"/>
<comment type="caution">
    <text evidence="2">The sequence shown here is derived from an EMBL/GenBank/DDBJ whole genome shotgun (WGS) entry which is preliminary data.</text>
</comment>
<reference evidence="1" key="1">
    <citation type="submission" date="2019-11" db="EMBL/GenBank/DDBJ databases">
        <title>Spread of Macrolides and rifampicin resistant Rhodococcus equi in clinical isolates in the USA.</title>
        <authorList>
            <person name="Alvarez-Narvaez S."/>
            <person name="Huber L."/>
            <person name="Cohen N.D."/>
            <person name="Slovis N."/>
            <person name="Greiter M."/>
            <person name="Giguere S."/>
            <person name="Hart K."/>
        </authorList>
    </citation>
    <scope>NUCLEOTIDE SEQUENCE</scope>
    <source>
        <strain evidence="1">Lh_17</strain>
    </source>
</reference>
<dbReference type="PROSITE" id="PS51257">
    <property type="entry name" value="PROKAR_LIPOPROTEIN"/>
    <property type="match status" value="1"/>
</dbReference>
<dbReference type="Proteomes" id="UP000608063">
    <property type="component" value="Unassembled WGS sequence"/>
</dbReference>
<sequence>MRVTAVIGLIGAGLLLAGCGSGTVSGDADAEGTAAGEPVFSPCDDIPGEVVGALGVDPATEERDILGVKQPGWNVCGWRGSEYSVSIFATTRTLDEVRTNDRNEDVLPVELDGRESFSYRETTDTNRESCDVAMDTAGGAVLVSVGFHVLTPPSNPEEPCKVAEEAARAVSSYVPR</sequence>
<name>A0A9Q5F3E9_RHOHA</name>